<dbReference type="InterPro" id="IPR036249">
    <property type="entry name" value="Thioredoxin-like_sf"/>
</dbReference>
<dbReference type="PROSITE" id="PS50404">
    <property type="entry name" value="GST_NTER"/>
    <property type="match status" value="1"/>
</dbReference>
<keyword evidence="3" id="KW-0808">Transferase</keyword>
<dbReference type="InterPro" id="IPR010987">
    <property type="entry name" value="Glutathione-S-Trfase_C-like"/>
</dbReference>
<dbReference type="InterPro" id="IPR036282">
    <property type="entry name" value="Glutathione-S-Trfase_C_sf"/>
</dbReference>
<evidence type="ECO:0000313" key="4">
    <source>
        <dbReference type="Proteomes" id="UP000054498"/>
    </source>
</evidence>
<reference evidence="3 4" key="1">
    <citation type="journal article" date="2013" name="BMC Genomics">
        <title>Reconstruction of the lipid metabolism for the microalga Monoraphidium neglectum from its genome sequence reveals characteristics suitable for biofuel production.</title>
        <authorList>
            <person name="Bogen C."/>
            <person name="Al-Dilaimi A."/>
            <person name="Albersmeier A."/>
            <person name="Wichmann J."/>
            <person name="Grundmann M."/>
            <person name="Rupp O."/>
            <person name="Lauersen K.J."/>
            <person name="Blifernez-Klassen O."/>
            <person name="Kalinowski J."/>
            <person name="Goesmann A."/>
            <person name="Mussgnug J.H."/>
            <person name="Kruse O."/>
        </authorList>
    </citation>
    <scope>NUCLEOTIDE SEQUENCE [LARGE SCALE GENOMIC DNA]</scope>
    <source>
        <strain evidence="3 4">SAG 48.87</strain>
    </source>
</reference>
<name>A0A0D2M3T5_9CHLO</name>
<dbReference type="KEGG" id="mng:MNEG_9737"/>
<dbReference type="GeneID" id="25742612"/>
<dbReference type="PANTHER" id="PTHR44750">
    <property type="entry name" value="GLUTATHIONE S-TRANSFERASE T1-RELATED"/>
    <property type="match status" value="1"/>
</dbReference>
<feature type="domain" description="GST C-terminal" evidence="2">
    <location>
        <begin position="112"/>
        <end position="262"/>
    </location>
</feature>
<organism evidence="3 4">
    <name type="scientific">Monoraphidium neglectum</name>
    <dbReference type="NCBI Taxonomy" id="145388"/>
    <lineage>
        <taxon>Eukaryota</taxon>
        <taxon>Viridiplantae</taxon>
        <taxon>Chlorophyta</taxon>
        <taxon>core chlorophytes</taxon>
        <taxon>Chlorophyceae</taxon>
        <taxon>CS clade</taxon>
        <taxon>Sphaeropleales</taxon>
        <taxon>Selenastraceae</taxon>
        <taxon>Monoraphidium</taxon>
    </lineage>
</organism>
<evidence type="ECO:0000313" key="3">
    <source>
        <dbReference type="EMBL" id="KIY98224.1"/>
    </source>
</evidence>
<dbReference type="Pfam" id="PF13417">
    <property type="entry name" value="GST_N_3"/>
    <property type="match status" value="1"/>
</dbReference>
<dbReference type="SFLD" id="SFLDG00358">
    <property type="entry name" value="Main_(cytGST)"/>
    <property type="match status" value="1"/>
</dbReference>
<dbReference type="Proteomes" id="UP000054498">
    <property type="component" value="Unassembled WGS sequence"/>
</dbReference>
<gene>
    <name evidence="3" type="ORF">MNEG_9737</name>
</gene>
<dbReference type="Gene3D" id="3.40.30.10">
    <property type="entry name" value="Glutaredoxin"/>
    <property type="match status" value="1"/>
</dbReference>
<evidence type="ECO:0000259" key="1">
    <source>
        <dbReference type="PROSITE" id="PS50404"/>
    </source>
</evidence>
<keyword evidence="4" id="KW-1185">Reference proteome</keyword>
<dbReference type="InterPro" id="IPR040079">
    <property type="entry name" value="Glutathione_S-Trfase"/>
</dbReference>
<dbReference type="AlphaFoldDB" id="A0A0D2M3T5"/>
<dbReference type="SUPFAM" id="SSF47616">
    <property type="entry name" value="GST C-terminal domain-like"/>
    <property type="match status" value="1"/>
</dbReference>
<dbReference type="InterPro" id="IPR004045">
    <property type="entry name" value="Glutathione_S-Trfase_N"/>
</dbReference>
<dbReference type="Gene3D" id="1.20.1050.10">
    <property type="match status" value="1"/>
</dbReference>
<dbReference type="PROSITE" id="PS50405">
    <property type="entry name" value="GST_CTER"/>
    <property type="match status" value="1"/>
</dbReference>
<accession>A0A0D2M3T5</accession>
<dbReference type="PANTHER" id="PTHR44750:SF1">
    <property type="entry name" value="GLUTATHIONE S-TRANSFERASE T1-RELATED"/>
    <property type="match status" value="1"/>
</dbReference>
<protein>
    <submittedName>
        <fullName evidence="3">Glutathione transferase</fullName>
        <ecNumber evidence="3">2.5.1.18</ecNumber>
    </submittedName>
</protein>
<evidence type="ECO:0000259" key="2">
    <source>
        <dbReference type="PROSITE" id="PS50405"/>
    </source>
</evidence>
<dbReference type="InterPro" id="IPR043377">
    <property type="entry name" value="GSTT1/2/3"/>
</dbReference>
<dbReference type="RefSeq" id="XP_013897244.1">
    <property type="nucleotide sequence ID" value="XM_014041790.1"/>
</dbReference>
<proteinExistence type="predicted"/>
<dbReference type="STRING" id="145388.A0A0D2M3T5"/>
<dbReference type="SFLD" id="SFLDS00019">
    <property type="entry name" value="Glutathione_Transferase_(cytos"/>
    <property type="match status" value="1"/>
</dbReference>
<feature type="domain" description="GST N-terminal" evidence="1">
    <location>
        <begin position="6"/>
        <end position="87"/>
    </location>
</feature>
<dbReference type="GO" id="GO:0004364">
    <property type="term" value="F:glutathione transferase activity"/>
    <property type="evidence" value="ECO:0007669"/>
    <property type="project" value="UniProtKB-EC"/>
</dbReference>
<dbReference type="OrthoDB" id="422574at2759"/>
<sequence>MAAVSSKPTLYADLMSQPSRAVVIFCRVHNLPIDVKLVRLDKGEHRQAWYKEINPLGKVPVLVDGALRLPESPAIVLYLSDRFDLPNHWAPRWPRRAAGGGGASAADSEAAAAARAARFHSALSWQGSSLRGGAMQLLMHRVVGRVFGAPMVPEVAANGLMQLKASLRDLDHYWLDGGRSGFLAGDEISAADLLAACELEQLRLLAGDPAGGPGMEQMLAGFPAVRAWLERVRSACHPNYDEVHAVLQAAVAAMAKRAATASAAAEAKL</sequence>
<dbReference type="EC" id="2.5.1.18" evidence="3"/>
<dbReference type="Pfam" id="PF13410">
    <property type="entry name" value="GST_C_2"/>
    <property type="match status" value="1"/>
</dbReference>
<dbReference type="EMBL" id="KK102264">
    <property type="protein sequence ID" value="KIY98224.1"/>
    <property type="molecule type" value="Genomic_DNA"/>
</dbReference>
<dbReference type="SUPFAM" id="SSF52833">
    <property type="entry name" value="Thioredoxin-like"/>
    <property type="match status" value="1"/>
</dbReference>